<dbReference type="AlphaFoldDB" id="A0A841RF87"/>
<organism evidence="1 2">
    <name type="scientific">Spirochaeta isovalerica</name>
    <dbReference type="NCBI Taxonomy" id="150"/>
    <lineage>
        <taxon>Bacteria</taxon>
        <taxon>Pseudomonadati</taxon>
        <taxon>Spirochaetota</taxon>
        <taxon>Spirochaetia</taxon>
        <taxon>Spirochaetales</taxon>
        <taxon>Spirochaetaceae</taxon>
        <taxon>Spirochaeta</taxon>
    </lineage>
</organism>
<dbReference type="RefSeq" id="WP_184748498.1">
    <property type="nucleotide sequence ID" value="NZ_JACHGJ010000010.1"/>
</dbReference>
<accession>A0A841RF87</accession>
<dbReference type="Proteomes" id="UP000587760">
    <property type="component" value="Unassembled WGS sequence"/>
</dbReference>
<sequence>MPLLGAYIIRTLTSILLTLFFISAGSSAEGSITVNQIEPESHLFGILEKQIVHRDDDGALIKIENFLTESASIQNGMKKQIDYYENDIIYLFEIWFTDSEAENTNCLSKREYVDESDKIIGIDFLMNDGSFFQTRGDLVDVALKFTLKSFKSYSDYHKNNISDTTMSFEARLNSSMAYATFQNDIIPITKTDRDMIHYWTKSLSLNDFSTLYNKKILVKESGETFYILFQDSLFEHINAGDSALIYYYFIGGSQEGPVFLAIDYIEKKDS</sequence>
<comment type="caution">
    <text evidence="1">The sequence shown here is derived from an EMBL/GenBank/DDBJ whole genome shotgun (WGS) entry which is preliminary data.</text>
</comment>
<gene>
    <name evidence="1" type="ORF">HNR50_003955</name>
</gene>
<evidence type="ECO:0000313" key="1">
    <source>
        <dbReference type="EMBL" id="MBB6482266.1"/>
    </source>
</evidence>
<name>A0A841RF87_9SPIO</name>
<protein>
    <submittedName>
        <fullName evidence="1">Uncharacterized protein</fullName>
    </submittedName>
</protein>
<reference evidence="1 2" key="1">
    <citation type="submission" date="2020-08" db="EMBL/GenBank/DDBJ databases">
        <title>Genomic Encyclopedia of Type Strains, Phase IV (KMG-IV): sequencing the most valuable type-strain genomes for metagenomic binning, comparative biology and taxonomic classification.</title>
        <authorList>
            <person name="Goeker M."/>
        </authorList>
    </citation>
    <scope>NUCLEOTIDE SEQUENCE [LARGE SCALE GENOMIC DNA]</scope>
    <source>
        <strain evidence="1 2">DSM 2461</strain>
    </source>
</reference>
<evidence type="ECO:0000313" key="2">
    <source>
        <dbReference type="Proteomes" id="UP000587760"/>
    </source>
</evidence>
<dbReference type="EMBL" id="JACHGJ010000010">
    <property type="protein sequence ID" value="MBB6482266.1"/>
    <property type="molecule type" value="Genomic_DNA"/>
</dbReference>
<keyword evidence="2" id="KW-1185">Reference proteome</keyword>
<proteinExistence type="predicted"/>